<feature type="compositionally biased region" description="Basic and acidic residues" evidence="1">
    <location>
        <begin position="254"/>
        <end position="263"/>
    </location>
</feature>
<feature type="region of interest" description="Disordered" evidence="1">
    <location>
        <begin position="250"/>
        <end position="274"/>
    </location>
</feature>
<comment type="caution">
    <text evidence="2">The sequence shown here is derived from an EMBL/GenBank/DDBJ whole genome shotgun (WGS) entry which is preliminary data.</text>
</comment>
<evidence type="ECO:0000256" key="1">
    <source>
        <dbReference type="SAM" id="MobiDB-lite"/>
    </source>
</evidence>
<protein>
    <submittedName>
        <fullName evidence="2">Uncharacterized protein</fullName>
    </submittedName>
</protein>
<evidence type="ECO:0000313" key="2">
    <source>
        <dbReference type="EMBL" id="CAK0888741.1"/>
    </source>
</evidence>
<evidence type="ECO:0000313" key="3">
    <source>
        <dbReference type="Proteomes" id="UP001189429"/>
    </source>
</evidence>
<sequence>IQAWLDGAGLRAYNPPLPTHVSGATIDLFLGPAEAYLPVSVFDEFVGLSDLKLAQVDVPFSPALSWSAGFGRVSWTSGDEWMSALESISDLLGVLADAVEQAARSARLRPPWLGGNATRLQRRAVLNNAAWARDATYVLVGHAAGATKVSRVGAGEGRAPSRAPLSPASLPTHEAYKSAVETAAWQGRRKAVHRYLSLRGTNAGAAEHFLTGVFKSSARFDRQLVGESSGAALSTVEMLDAIRRDLCSRAGNDFPRDPAERTRMSSQAGPEQPYSAEEVEAALALLKPGKRTVRMCNAAVRAK</sequence>
<keyword evidence="3" id="KW-1185">Reference proteome</keyword>
<accession>A0ABN9WTT4</accession>
<gene>
    <name evidence="2" type="ORF">PCOR1329_LOCUS69471</name>
</gene>
<dbReference type="EMBL" id="CAUYUJ010019125">
    <property type="protein sequence ID" value="CAK0888741.1"/>
    <property type="molecule type" value="Genomic_DNA"/>
</dbReference>
<reference evidence="2" key="1">
    <citation type="submission" date="2023-10" db="EMBL/GenBank/DDBJ databases">
        <authorList>
            <person name="Chen Y."/>
            <person name="Shah S."/>
            <person name="Dougan E. K."/>
            <person name="Thang M."/>
            <person name="Chan C."/>
        </authorList>
    </citation>
    <scope>NUCLEOTIDE SEQUENCE [LARGE SCALE GENOMIC DNA]</scope>
</reference>
<proteinExistence type="predicted"/>
<feature type="non-terminal residue" evidence="2">
    <location>
        <position position="303"/>
    </location>
</feature>
<feature type="non-terminal residue" evidence="2">
    <location>
        <position position="1"/>
    </location>
</feature>
<name>A0ABN9WTT4_9DINO</name>
<dbReference type="Proteomes" id="UP001189429">
    <property type="component" value="Unassembled WGS sequence"/>
</dbReference>
<organism evidence="2 3">
    <name type="scientific">Prorocentrum cordatum</name>
    <dbReference type="NCBI Taxonomy" id="2364126"/>
    <lineage>
        <taxon>Eukaryota</taxon>
        <taxon>Sar</taxon>
        <taxon>Alveolata</taxon>
        <taxon>Dinophyceae</taxon>
        <taxon>Prorocentrales</taxon>
        <taxon>Prorocentraceae</taxon>
        <taxon>Prorocentrum</taxon>
    </lineage>
</organism>